<protein>
    <recommendedName>
        <fullName evidence="3">DUF3986 domain-containing protein</fullName>
    </recommendedName>
</protein>
<comment type="caution">
    <text evidence="1">The sequence shown here is derived from an EMBL/GenBank/DDBJ whole genome shotgun (WGS) entry which is preliminary data.</text>
</comment>
<dbReference type="AlphaFoldDB" id="A0A2N0Z4C0"/>
<dbReference type="RefSeq" id="WP_101176486.1">
    <property type="nucleotide sequence ID" value="NZ_PISE01000014.1"/>
</dbReference>
<name>A0A2N0Z4C0_9BACI</name>
<gene>
    <name evidence="1" type="ORF">CWS01_07030</name>
</gene>
<keyword evidence="2" id="KW-1185">Reference proteome</keyword>
<dbReference type="InterPro" id="IPR025047">
    <property type="entry name" value="DUF3986"/>
</dbReference>
<accession>A0A2N0Z4C0</accession>
<organism evidence="1 2">
    <name type="scientific">Niallia nealsonii</name>
    <dbReference type="NCBI Taxonomy" id="115979"/>
    <lineage>
        <taxon>Bacteria</taxon>
        <taxon>Bacillati</taxon>
        <taxon>Bacillota</taxon>
        <taxon>Bacilli</taxon>
        <taxon>Bacillales</taxon>
        <taxon>Bacillaceae</taxon>
        <taxon>Niallia</taxon>
    </lineage>
</organism>
<evidence type="ECO:0008006" key="3">
    <source>
        <dbReference type="Google" id="ProtNLM"/>
    </source>
</evidence>
<dbReference type="OrthoDB" id="2620614at2"/>
<dbReference type="EMBL" id="PISE01000014">
    <property type="protein sequence ID" value="PKG24362.1"/>
    <property type="molecule type" value="Genomic_DNA"/>
</dbReference>
<dbReference type="Pfam" id="PF13143">
    <property type="entry name" value="DUF3986"/>
    <property type="match status" value="1"/>
</dbReference>
<evidence type="ECO:0000313" key="2">
    <source>
        <dbReference type="Proteomes" id="UP000233375"/>
    </source>
</evidence>
<reference evidence="1 2" key="1">
    <citation type="journal article" date="2003" name="Int. J. Syst. Evol. Microbiol.">
        <title>Bacillus nealsonii sp. nov., isolated from a spacecraft-assembly facility, whose spores are gamma-radiation resistant.</title>
        <authorList>
            <person name="Venkateswaran K."/>
            <person name="Kempf M."/>
            <person name="Chen F."/>
            <person name="Satomi M."/>
            <person name="Nicholson W."/>
            <person name="Kern R."/>
        </authorList>
    </citation>
    <scope>NUCLEOTIDE SEQUENCE [LARGE SCALE GENOMIC DNA]</scope>
    <source>
        <strain evidence="1 2">FO-92</strain>
    </source>
</reference>
<sequence>MHFDPDQHLHIGYYENGFDLEAVAYKVLGEDKWVIFWPNDQKCEFNKNILSSCNFHPYFGYEIFSIQQTDLSYRTGCNHFADWLKASGIME</sequence>
<evidence type="ECO:0000313" key="1">
    <source>
        <dbReference type="EMBL" id="PKG24362.1"/>
    </source>
</evidence>
<proteinExistence type="predicted"/>
<dbReference type="Proteomes" id="UP000233375">
    <property type="component" value="Unassembled WGS sequence"/>
</dbReference>